<dbReference type="GO" id="GO:0022625">
    <property type="term" value="C:cytosolic large ribosomal subunit"/>
    <property type="evidence" value="ECO:0007669"/>
    <property type="project" value="TreeGrafter"/>
</dbReference>
<comment type="caution">
    <text evidence="7">The sequence shown here is derived from an EMBL/GenBank/DDBJ whole genome shotgun (WGS) entry which is preliminary data.</text>
</comment>
<evidence type="ECO:0000256" key="5">
    <source>
        <dbReference type="SAM" id="MobiDB-lite"/>
    </source>
</evidence>
<sequence>MEEILSRLTKLKGTKRPAKRAGRGYGSGKGGHTTGRGAKGQKSRAKIPLWFEGGQTPLVRKTPYIKGFTNYTHADVYPLNLDRISKLFSDQSKINPDLLFKSGILKKGKYDRVKILGRGKLTKKIKFEGFVYSDLAKKKIERSGGTAN</sequence>
<evidence type="ECO:0000259" key="6">
    <source>
        <dbReference type="Pfam" id="PF00828"/>
    </source>
</evidence>
<evidence type="ECO:0000256" key="2">
    <source>
        <dbReference type="ARBA" id="ARBA00022980"/>
    </source>
</evidence>
<dbReference type="Gene3D" id="3.100.10.10">
    <property type="match status" value="1"/>
</dbReference>
<accession>A0A1F4V532</accession>
<dbReference type="GO" id="GO:0003735">
    <property type="term" value="F:structural constituent of ribosome"/>
    <property type="evidence" value="ECO:0007669"/>
    <property type="project" value="InterPro"/>
</dbReference>
<dbReference type="AlphaFoldDB" id="A0A1F4V532"/>
<protein>
    <recommendedName>
        <fullName evidence="4">Large ribosomal subunit protein uL15</fullName>
    </recommendedName>
</protein>
<dbReference type="GO" id="GO:0019843">
    <property type="term" value="F:rRNA binding"/>
    <property type="evidence" value="ECO:0007669"/>
    <property type="project" value="UniProtKB-UniRule"/>
</dbReference>
<evidence type="ECO:0000313" key="7">
    <source>
        <dbReference type="EMBL" id="OGC52160.1"/>
    </source>
</evidence>
<gene>
    <name evidence="4" type="primary">rplO</name>
    <name evidence="7" type="ORF">A2982_01585</name>
</gene>
<comment type="similarity">
    <text evidence="1 4">Belongs to the universal ribosomal protein uL15 family.</text>
</comment>
<dbReference type="InterPro" id="IPR005749">
    <property type="entry name" value="Ribosomal_uL15_bac-type"/>
</dbReference>
<evidence type="ECO:0000256" key="1">
    <source>
        <dbReference type="ARBA" id="ARBA00007320"/>
    </source>
</evidence>
<comment type="subunit">
    <text evidence="4">Part of the 50S ribosomal subunit.</text>
</comment>
<feature type="region of interest" description="Disordered" evidence="5">
    <location>
        <begin position="11"/>
        <end position="46"/>
    </location>
</feature>
<dbReference type="EMBL" id="MEVH01000005">
    <property type="protein sequence ID" value="OGC52160.1"/>
    <property type="molecule type" value="Genomic_DNA"/>
</dbReference>
<feature type="compositionally biased region" description="Gly residues" evidence="5">
    <location>
        <begin position="23"/>
        <end position="38"/>
    </location>
</feature>
<reference evidence="7 8" key="1">
    <citation type="journal article" date="2016" name="Nat. Commun.">
        <title>Thousands of microbial genomes shed light on interconnected biogeochemical processes in an aquifer system.</title>
        <authorList>
            <person name="Anantharaman K."/>
            <person name="Brown C.T."/>
            <person name="Hug L.A."/>
            <person name="Sharon I."/>
            <person name="Castelle C.J."/>
            <person name="Probst A.J."/>
            <person name="Thomas B.C."/>
            <person name="Singh A."/>
            <person name="Wilkins M.J."/>
            <person name="Karaoz U."/>
            <person name="Brodie E.L."/>
            <person name="Williams K.H."/>
            <person name="Hubbard S.S."/>
            <person name="Banfield J.F."/>
        </authorList>
    </citation>
    <scope>NUCLEOTIDE SEQUENCE [LARGE SCALE GENOMIC DNA]</scope>
</reference>
<dbReference type="NCBIfam" id="TIGR01071">
    <property type="entry name" value="rplO_bact"/>
    <property type="match status" value="1"/>
</dbReference>
<name>A0A1F4V532_UNCKA</name>
<dbReference type="Pfam" id="PF00828">
    <property type="entry name" value="Ribosomal_L27A"/>
    <property type="match status" value="1"/>
</dbReference>
<evidence type="ECO:0000256" key="4">
    <source>
        <dbReference type="HAMAP-Rule" id="MF_01341"/>
    </source>
</evidence>
<dbReference type="InterPro" id="IPR030878">
    <property type="entry name" value="Ribosomal_uL15"/>
</dbReference>
<dbReference type="InterPro" id="IPR036227">
    <property type="entry name" value="Ribosomal_uL15/eL18_sf"/>
</dbReference>
<dbReference type="Proteomes" id="UP000178771">
    <property type="component" value="Unassembled WGS sequence"/>
</dbReference>
<keyword evidence="3 4" id="KW-0687">Ribonucleoprotein</keyword>
<dbReference type="PANTHER" id="PTHR12934">
    <property type="entry name" value="50S RIBOSOMAL PROTEIN L15"/>
    <property type="match status" value="1"/>
</dbReference>
<keyword evidence="4" id="KW-0694">RNA-binding</keyword>
<proteinExistence type="inferred from homology"/>
<dbReference type="HAMAP" id="MF_01341">
    <property type="entry name" value="Ribosomal_uL15"/>
    <property type="match status" value="1"/>
</dbReference>
<dbReference type="STRING" id="1802624.A2982_01585"/>
<evidence type="ECO:0000256" key="3">
    <source>
        <dbReference type="ARBA" id="ARBA00023274"/>
    </source>
</evidence>
<keyword evidence="4" id="KW-0699">rRNA-binding</keyword>
<evidence type="ECO:0000313" key="8">
    <source>
        <dbReference type="Proteomes" id="UP000178771"/>
    </source>
</evidence>
<comment type="function">
    <text evidence="4">Binds to the 23S rRNA.</text>
</comment>
<dbReference type="PANTHER" id="PTHR12934:SF11">
    <property type="entry name" value="LARGE RIBOSOMAL SUBUNIT PROTEIN UL15M"/>
    <property type="match status" value="1"/>
</dbReference>
<keyword evidence="2 4" id="KW-0689">Ribosomal protein</keyword>
<feature type="domain" description="Large ribosomal subunit protein uL15/eL18" evidence="6">
    <location>
        <begin position="78"/>
        <end position="147"/>
    </location>
</feature>
<dbReference type="GO" id="GO:0006412">
    <property type="term" value="P:translation"/>
    <property type="evidence" value="ECO:0007669"/>
    <property type="project" value="UniProtKB-UniRule"/>
</dbReference>
<dbReference type="InterPro" id="IPR021131">
    <property type="entry name" value="Ribosomal_uL15/eL18"/>
</dbReference>
<feature type="compositionally biased region" description="Basic residues" evidence="5">
    <location>
        <begin position="11"/>
        <end position="22"/>
    </location>
</feature>
<dbReference type="SUPFAM" id="SSF52080">
    <property type="entry name" value="Ribosomal proteins L15p and L18e"/>
    <property type="match status" value="1"/>
</dbReference>
<organism evidence="7 8">
    <name type="scientific">candidate division WWE3 bacterium RIFCSPLOWO2_01_FULL_39_13</name>
    <dbReference type="NCBI Taxonomy" id="1802624"/>
    <lineage>
        <taxon>Bacteria</taxon>
        <taxon>Katanobacteria</taxon>
    </lineage>
</organism>